<dbReference type="InterPro" id="IPR000086">
    <property type="entry name" value="NUDIX_hydrolase_dom"/>
</dbReference>
<evidence type="ECO:0000313" key="5">
    <source>
        <dbReference type="EMBL" id="BCJ64065.1"/>
    </source>
</evidence>
<dbReference type="GO" id="GO:0016787">
    <property type="term" value="F:hydrolase activity"/>
    <property type="evidence" value="ECO:0007669"/>
    <property type="project" value="UniProtKB-KW"/>
</dbReference>
<dbReference type="Gene3D" id="3.90.79.10">
    <property type="entry name" value="Nucleoside Triphosphate Pyrophosphohydrolase"/>
    <property type="match status" value="1"/>
</dbReference>
<dbReference type="Pfam" id="PF00293">
    <property type="entry name" value="NUDIX"/>
    <property type="match status" value="1"/>
</dbReference>
<dbReference type="EMBL" id="AP023359">
    <property type="protein sequence ID" value="BCJ64065.1"/>
    <property type="molecule type" value="Genomic_DNA"/>
</dbReference>
<reference evidence="5" key="1">
    <citation type="submission" date="2020-08" db="EMBL/GenBank/DDBJ databases">
        <title>Whole genome shotgun sequence of Polymorphospora rubra NBRC 101157.</title>
        <authorList>
            <person name="Komaki H."/>
            <person name="Tamura T."/>
        </authorList>
    </citation>
    <scope>NUCLEOTIDE SEQUENCE</scope>
    <source>
        <strain evidence="5">NBRC 101157</strain>
    </source>
</reference>
<dbReference type="SUPFAM" id="SSF55811">
    <property type="entry name" value="Nudix"/>
    <property type="match status" value="1"/>
</dbReference>
<evidence type="ECO:0000256" key="1">
    <source>
        <dbReference type="ARBA" id="ARBA00001946"/>
    </source>
</evidence>
<dbReference type="Proteomes" id="UP000680866">
    <property type="component" value="Chromosome"/>
</dbReference>
<dbReference type="PROSITE" id="PS51462">
    <property type="entry name" value="NUDIX"/>
    <property type="match status" value="1"/>
</dbReference>
<dbReference type="CDD" id="cd18876">
    <property type="entry name" value="NUDIX_Hydrolase"/>
    <property type="match status" value="1"/>
</dbReference>
<evidence type="ECO:0000313" key="6">
    <source>
        <dbReference type="Proteomes" id="UP000680866"/>
    </source>
</evidence>
<keyword evidence="3" id="KW-0460">Magnesium</keyword>
<keyword evidence="2" id="KW-0378">Hydrolase</keyword>
<comment type="cofactor">
    <cofactor evidence="1">
        <name>Mg(2+)</name>
        <dbReference type="ChEBI" id="CHEBI:18420"/>
    </cofactor>
</comment>
<dbReference type="InterPro" id="IPR015797">
    <property type="entry name" value="NUDIX_hydrolase-like_dom_sf"/>
</dbReference>
<evidence type="ECO:0000259" key="4">
    <source>
        <dbReference type="PROSITE" id="PS51462"/>
    </source>
</evidence>
<organism evidence="5 6">
    <name type="scientific">Polymorphospora rubra</name>
    <dbReference type="NCBI Taxonomy" id="338584"/>
    <lineage>
        <taxon>Bacteria</taxon>
        <taxon>Bacillati</taxon>
        <taxon>Actinomycetota</taxon>
        <taxon>Actinomycetes</taxon>
        <taxon>Micromonosporales</taxon>
        <taxon>Micromonosporaceae</taxon>
        <taxon>Polymorphospora</taxon>
    </lineage>
</organism>
<evidence type="ECO:0000256" key="2">
    <source>
        <dbReference type="ARBA" id="ARBA00022801"/>
    </source>
</evidence>
<dbReference type="PANTHER" id="PTHR43046">
    <property type="entry name" value="GDP-MANNOSE MANNOSYL HYDROLASE"/>
    <property type="match status" value="1"/>
</dbReference>
<proteinExistence type="predicted"/>
<name>A0A810MXD7_9ACTN</name>
<feature type="domain" description="Nudix hydrolase" evidence="4">
    <location>
        <begin position="13"/>
        <end position="146"/>
    </location>
</feature>
<dbReference type="PROSITE" id="PS00893">
    <property type="entry name" value="NUDIX_BOX"/>
    <property type="match status" value="1"/>
</dbReference>
<protein>
    <recommendedName>
        <fullName evidence="4">Nudix hydrolase domain-containing protein</fullName>
    </recommendedName>
</protein>
<dbReference type="PANTHER" id="PTHR43046:SF12">
    <property type="entry name" value="GDP-MANNOSE MANNOSYL HYDROLASE"/>
    <property type="match status" value="1"/>
</dbReference>
<dbReference type="KEGG" id="pry:Prubr_10860"/>
<sequence>MVTASSDYTATLPRKRMGAAVLFTDGAGRALLVEPVYKDYWEIVGGCVDENESPRQAAIREVKEELGKTVTPGRLLVVDWVPPRPGRTEGVMYVYDGDTLDELGIADIHLPPDELSSWAWCDQKQIEQRMSELLARRVIAALRAKAEGTTFELENGFHVL</sequence>
<gene>
    <name evidence="5" type="ORF">Prubr_10860</name>
</gene>
<keyword evidence="6" id="KW-1185">Reference proteome</keyword>
<accession>A0A810MXD7</accession>
<evidence type="ECO:0000256" key="3">
    <source>
        <dbReference type="ARBA" id="ARBA00022842"/>
    </source>
</evidence>
<dbReference type="InterPro" id="IPR020084">
    <property type="entry name" value="NUDIX_hydrolase_CS"/>
</dbReference>
<dbReference type="AlphaFoldDB" id="A0A810MXD7"/>